<feature type="binding site" evidence="7">
    <location>
        <begin position="21"/>
        <end position="23"/>
    </location>
    <ligand>
        <name>FMN</name>
        <dbReference type="ChEBI" id="CHEBI:58210"/>
    </ligand>
</feature>
<dbReference type="GO" id="GO:0106141">
    <property type="term" value="F:flavin prenyltransferase activity"/>
    <property type="evidence" value="ECO:0007669"/>
    <property type="project" value="UniProtKB-EC"/>
</dbReference>
<dbReference type="HAMAP" id="MF_01984">
    <property type="entry name" value="ubiX_pad"/>
    <property type="match status" value="1"/>
</dbReference>
<feature type="binding site" evidence="7">
    <location>
        <position position="134"/>
    </location>
    <ligand>
        <name>FMN</name>
        <dbReference type="ChEBI" id="CHEBI:58210"/>
    </ligand>
</feature>
<sequence length="202" mass="22130">MFELTFGGGTVMKKIIVGITGASGTTYAISLLKALHDLPDIETHLVMSKWAVKNLELETDLTLTQVKNLADQIYNINDQGAAIASGSFLTTGMVILPASMKTIAGVAYGFADNLIGRAADVCLKERRKLIIVPRESPLSTLHLENMLKLSQMGVEIIPPIPAFYNHPQTIADLVNHNTMKLLDALGVRNEFSPRWQGDQNER</sequence>
<evidence type="ECO:0000313" key="9">
    <source>
        <dbReference type="EMBL" id="KRM78982.1"/>
    </source>
</evidence>
<evidence type="ECO:0000256" key="1">
    <source>
        <dbReference type="ARBA" id="ARBA00022602"/>
    </source>
</evidence>
<feature type="binding site" evidence="7">
    <location>
        <position position="164"/>
    </location>
    <ligand>
        <name>dimethylallyl phosphate</name>
        <dbReference type="ChEBI" id="CHEBI:88052"/>
    </ligand>
</feature>
<organism evidence="9 10">
    <name type="scientific">Lapidilactobacillus dextrinicus DSM 20335</name>
    <dbReference type="NCBI Taxonomy" id="1423738"/>
    <lineage>
        <taxon>Bacteria</taxon>
        <taxon>Bacillati</taxon>
        <taxon>Bacillota</taxon>
        <taxon>Bacilli</taxon>
        <taxon>Lactobacillales</taxon>
        <taxon>Lactobacillaceae</taxon>
        <taxon>Lapidilactobacillus</taxon>
    </lineage>
</organism>
<dbReference type="EMBL" id="AYYK01000008">
    <property type="protein sequence ID" value="KRM78982.1"/>
    <property type="molecule type" value="Genomic_DNA"/>
</dbReference>
<keyword evidence="2 7" id="KW-0285">Flavoprotein</keyword>
<evidence type="ECO:0000256" key="2">
    <source>
        <dbReference type="ARBA" id="ARBA00022630"/>
    </source>
</evidence>
<evidence type="ECO:0000313" key="10">
    <source>
        <dbReference type="Proteomes" id="UP000051813"/>
    </source>
</evidence>
<evidence type="ECO:0000259" key="8">
    <source>
        <dbReference type="Pfam" id="PF02441"/>
    </source>
</evidence>
<dbReference type="PATRIC" id="fig|1423738.3.peg.140"/>
<keyword evidence="9" id="KW-0456">Lyase</keyword>
<dbReference type="PANTHER" id="PTHR43374">
    <property type="entry name" value="FLAVIN PRENYLTRANSFERASE"/>
    <property type="match status" value="1"/>
</dbReference>
<feature type="domain" description="Flavoprotein" evidence="8">
    <location>
        <begin position="13"/>
        <end position="178"/>
    </location>
</feature>
<keyword evidence="3 7" id="KW-0288">FMN</keyword>
<dbReference type="PANTHER" id="PTHR43374:SF1">
    <property type="entry name" value="FLAVIN PRENYLTRANSFERASE PAD1, MITOCHONDRIAL"/>
    <property type="match status" value="1"/>
</dbReference>
<dbReference type="AlphaFoldDB" id="A0A0R2BSR5"/>
<evidence type="ECO:0000256" key="7">
    <source>
        <dbReference type="HAMAP-Rule" id="MF_01984"/>
    </source>
</evidence>
<name>A0A0R2BSR5_9LACO</name>
<feature type="binding site" evidence="7">
    <location>
        <begin position="99"/>
        <end position="102"/>
    </location>
    <ligand>
        <name>FMN</name>
        <dbReference type="ChEBI" id="CHEBI:58210"/>
    </ligand>
</feature>
<dbReference type="NCBIfam" id="TIGR00421">
    <property type="entry name" value="ubiX_pad"/>
    <property type="match status" value="1"/>
</dbReference>
<dbReference type="NCBIfam" id="NF004685">
    <property type="entry name" value="PRK06029.1"/>
    <property type="match status" value="1"/>
</dbReference>
<comment type="similarity">
    <text evidence="6 7">Belongs to the UbiX/PAD1 family.</text>
</comment>
<dbReference type="EC" id="2.5.1.129" evidence="7"/>
<evidence type="ECO:0000256" key="3">
    <source>
        <dbReference type="ARBA" id="ARBA00022643"/>
    </source>
</evidence>
<keyword evidence="4 7" id="KW-0808">Transferase</keyword>
<dbReference type="Gene3D" id="3.40.50.1950">
    <property type="entry name" value="Flavin prenyltransferase-like"/>
    <property type="match status" value="1"/>
</dbReference>
<comment type="catalytic activity">
    <reaction evidence="5 7">
        <text>dimethylallyl phosphate + FMNH2 = prenylated FMNH2 + phosphate</text>
        <dbReference type="Rhea" id="RHEA:37743"/>
        <dbReference type="ChEBI" id="CHEBI:43474"/>
        <dbReference type="ChEBI" id="CHEBI:57618"/>
        <dbReference type="ChEBI" id="CHEBI:87467"/>
        <dbReference type="ChEBI" id="CHEBI:88052"/>
        <dbReference type="EC" id="2.5.1.129"/>
    </reaction>
</comment>
<evidence type="ECO:0000256" key="5">
    <source>
        <dbReference type="ARBA" id="ARBA00050612"/>
    </source>
</evidence>
<keyword evidence="1 7" id="KW-0637">Prenyltransferase</keyword>
<evidence type="ECO:0000256" key="4">
    <source>
        <dbReference type="ARBA" id="ARBA00022679"/>
    </source>
</evidence>
<dbReference type="GO" id="GO:0016831">
    <property type="term" value="F:carboxy-lyase activity"/>
    <property type="evidence" value="ECO:0007669"/>
    <property type="project" value="TreeGrafter"/>
</dbReference>
<protein>
    <recommendedName>
        <fullName evidence="7">Flavin prenyltransferase UbiX</fullName>
        <ecNumber evidence="7">2.5.1.129</ecNumber>
    </recommendedName>
</protein>
<gene>
    <name evidence="7" type="primary">ubiX</name>
    <name evidence="9" type="ORF">FC84_GL000138</name>
</gene>
<dbReference type="InterPro" id="IPR036551">
    <property type="entry name" value="Flavin_trans-like"/>
</dbReference>
<comment type="function">
    <text evidence="7">Flavin prenyltransferase that catalyzes the synthesis of the prenylated FMN cofactor (prenyl-FMN) for 4-hydroxy-3-polyprenylbenzoic acid decarboxylase UbiD. The prenyltransferase is metal-independent and links a dimethylallyl moiety from dimethylallyl monophosphate (DMAP) to the flavin N5 and C6 atoms of FMN.</text>
</comment>
<feature type="binding site" evidence="7">
    <location>
        <position position="180"/>
    </location>
    <ligand>
        <name>dimethylallyl phosphate</name>
        <dbReference type="ChEBI" id="CHEBI:88052"/>
    </ligand>
</feature>
<comment type="caution">
    <text evidence="7">Lacks conserved residue(s) required for the propagation of feature annotation.</text>
</comment>
<reference evidence="9 10" key="1">
    <citation type="journal article" date="2015" name="Genome Announc.">
        <title>Expanding the biotechnology potential of lactobacilli through comparative genomics of 213 strains and associated genera.</title>
        <authorList>
            <person name="Sun Z."/>
            <person name="Harris H.M."/>
            <person name="McCann A."/>
            <person name="Guo C."/>
            <person name="Argimon S."/>
            <person name="Zhang W."/>
            <person name="Yang X."/>
            <person name="Jeffery I.B."/>
            <person name="Cooney J.C."/>
            <person name="Kagawa T.F."/>
            <person name="Liu W."/>
            <person name="Song Y."/>
            <person name="Salvetti E."/>
            <person name="Wrobel A."/>
            <person name="Rasinkangas P."/>
            <person name="Parkhill J."/>
            <person name="Rea M.C."/>
            <person name="O'Sullivan O."/>
            <person name="Ritari J."/>
            <person name="Douillard F.P."/>
            <person name="Paul Ross R."/>
            <person name="Yang R."/>
            <person name="Briner A.E."/>
            <person name="Felis G.E."/>
            <person name="de Vos W.M."/>
            <person name="Barrangou R."/>
            <person name="Klaenhammer T.R."/>
            <person name="Caufield P.W."/>
            <person name="Cui Y."/>
            <person name="Zhang H."/>
            <person name="O'Toole P.W."/>
        </authorList>
    </citation>
    <scope>NUCLEOTIDE SEQUENCE [LARGE SCALE GENOMIC DNA]</scope>
    <source>
        <strain evidence="9 10">DSM 20335</strain>
    </source>
</reference>
<dbReference type="InterPro" id="IPR003382">
    <property type="entry name" value="Flavoprotein"/>
</dbReference>
<feature type="binding site" evidence="7">
    <location>
        <position position="48"/>
    </location>
    <ligand>
        <name>FMN</name>
        <dbReference type="ChEBI" id="CHEBI:58210"/>
    </ligand>
</feature>
<dbReference type="FunFam" id="3.40.50.1950:FF:000001">
    <property type="entry name" value="Flavin prenyltransferase UbiX"/>
    <property type="match status" value="1"/>
</dbReference>
<evidence type="ECO:0000256" key="6">
    <source>
        <dbReference type="ARBA" id="ARBA00060793"/>
    </source>
</evidence>
<keyword evidence="10" id="KW-1185">Reference proteome</keyword>
<dbReference type="STRING" id="1423738.FC84_GL000138"/>
<proteinExistence type="inferred from homology"/>
<dbReference type="SUPFAM" id="SSF52507">
    <property type="entry name" value="Homo-oligomeric flavin-containing Cys decarboxylases, HFCD"/>
    <property type="match status" value="1"/>
</dbReference>
<dbReference type="InterPro" id="IPR004507">
    <property type="entry name" value="UbiX-like"/>
</dbReference>
<accession>A0A0R2BSR5</accession>
<comment type="caution">
    <text evidence="9">The sequence shown here is derived from an EMBL/GenBank/DDBJ whole genome shotgun (WGS) entry which is preliminary data.</text>
</comment>
<dbReference type="Proteomes" id="UP000051813">
    <property type="component" value="Unassembled WGS sequence"/>
</dbReference>
<dbReference type="Pfam" id="PF02441">
    <property type="entry name" value="Flavoprotein"/>
    <property type="match status" value="1"/>
</dbReference>